<dbReference type="GO" id="GO:0030234">
    <property type="term" value="F:enzyme regulator activity"/>
    <property type="evidence" value="ECO:0007669"/>
    <property type="project" value="InterPro"/>
</dbReference>
<dbReference type="InterPro" id="IPR002187">
    <property type="entry name" value="N-reg_PII"/>
</dbReference>
<keyword evidence="1" id="KW-0597">Phosphoprotein</keyword>
<dbReference type="EMBL" id="SNWX01000002">
    <property type="protein sequence ID" value="TDO94663.1"/>
    <property type="molecule type" value="Genomic_DNA"/>
</dbReference>
<dbReference type="GO" id="GO:0005829">
    <property type="term" value="C:cytosol"/>
    <property type="evidence" value="ECO:0007669"/>
    <property type="project" value="TreeGrafter"/>
</dbReference>
<feature type="modified residue" description="O-UMP-tyrosine" evidence="1">
    <location>
        <position position="52"/>
    </location>
</feature>
<dbReference type="Proteomes" id="UP000295064">
    <property type="component" value="Unassembled WGS sequence"/>
</dbReference>
<dbReference type="PRINTS" id="PR00340">
    <property type="entry name" value="PIIGLNB"/>
</dbReference>
<dbReference type="InterPro" id="IPR015867">
    <property type="entry name" value="N-reg_PII/ATP_PRibTrfase_C"/>
</dbReference>
<accession>A0A4R6M0N1</accession>
<dbReference type="GO" id="GO:0005524">
    <property type="term" value="F:ATP binding"/>
    <property type="evidence" value="ECO:0007669"/>
    <property type="project" value="TreeGrafter"/>
</dbReference>
<organism evidence="3 4">
    <name type="scientific">Halanaerobium saccharolyticum</name>
    <dbReference type="NCBI Taxonomy" id="43595"/>
    <lineage>
        <taxon>Bacteria</taxon>
        <taxon>Bacillati</taxon>
        <taxon>Bacillota</taxon>
        <taxon>Clostridia</taxon>
        <taxon>Halanaerobiales</taxon>
        <taxon>Halanaerobiaceae</taxon>
        <taxon>Halanaerobium</taxon>
    </lineage>
</organism>
<sequence length="113" mass="12648">MMKKIEAIIRPDKTDRVIDCLEEIGVSGLNIKEIKGYGSQKGQTEMYRGVSYRVRLRKKIKVETVVEYTKVDQIVESIKEAVQTGEVGDGKIFVSDVENAIRIRTGEEGTAAL</sequence>
<proteinExistence type="inferred from homology"/>
<dbReference type="PANTHER" id="PTHR30115:SF11">
    <property type="entry name" value="NITROGEN REGULATORY PROTEIN P-II HOMOLOG"/>
    <property type="match status" value="1"/>
</dbReference>
<dbReference type="GO" id="GO:0006808">
    <property type="term" value="P:regulation of nitrogen utilization"/>
    <property type="evidence" value="ECO:0007669"/>
    <property type="project" value="InterPro"/>
</dbReference>
<dbReference type="PROSITE" id="PS51343">
    <property type="entry name" value="PII_GLNB_DOM"/>
    <property type="match status" value="1"/>
</dbReference>
<dbReference type="PANTHER" id="PTHR30115">
    <property type="entry name" value="NITROGEN REGULATORY PROTEIN P-II"/>
    <property type="match status" value="1"/>
</dbReference>
<evidence type="ECO:0000313" key="4">
    <source>
        <dbReference type="Proteomes" id="UP000295064"/>
    </source>
</evidence>
<dbReference type="SMART" id="SM00938">
    <property type="entry name" value="P-II"/>
    <property type="match status" value="1"/>
</dbReference>
<evidence type="ECO:0000313" key="3">
    <source>
        <dbReference type="EMBL" id="TDO94663.1"/>
    </source>
</evidence>
<evidence type="ECO:0000256" key="2">
    <source>
        <dbReference type="RuleBase" id="RU003936"/>
    </source>
</evidence>
<evidence type="ECO:0000256" key="1">
    <source>
        <dbReference type="PIRSR" id="PIRSR602187-50"/>
    </source>
</evidence>
<dbReference type="InterPro" id="IPR011322">
    <property type="entry name" value="N-reg_PII-like_a/b"/>
</dbReference>
<dbReference type="AlphaFoldDB" id="A0A4R6M0N1"/>
<comment type="similarity">
    <text evidence="2">Belongs to the P(II) protein family.</text>
</comment>
<protein>
    <submittedName>
        <fullName evidence="3">Nitrogen regulatory protein P-II family</fullName>
    </submittedName>
</protein>
<comment type="caution">
    <text evidence="3">The sequence shown here is derived from an EMBL/GenBank/DDBJ whole genome shotgun (WGS) entry which is preliminary data.</text>
</comment>
<gene>
    <name evidence="3" type="ORF">DFR79_10237</name>
</gene>
<reference evidence="3 4" key="1">
    <citation type="submission" date="2019-03" db="EMBL/GenBank/DDBJ databases">
        <title>Subsurface microbial communities from deep shales in Ohio and West Virginia, USA.</title>
        <authorList>
            <person name="Wrighton K."/>
        </authorList>
    </citation>
    <scope>NUCLEOTIDE SEQUENCE [LARGE SCALE GENOMIC DNA]</scope>
    <source>
        <strain evidence="3 4">MA284_T2</strain>
    </source>
</reference>
<dbReference type="InterPro" id="IPR017918">
    <property type="entry name" value="N-reg_PII_CS"/>
</dbReference>
<dbReference type="Pfam" id="PF00543">
    <property type="entry name" value="P-II"/>
    <property type="match status" value="1"/>
</dbReference>
<name>A0A4R6M0N1_9FIRM</name>
<dbReference type="Gene3D" id="3.30.70.120">
    <property type="match status" value="1"/>
</dbReference>
<dbReference type="SUPFAM" id="SSF54913">
    <property type="entry name" value="GlnB-like"/>
    <property type="match status" value="1"/>
</dbReference>
<dbReference type="PROSITE" id="PS00638">
    <property type="entry name" value="PII_GLNB_CTER"/>
    <property type="match status" value="1"/>
</dbReference>